<dbReference type="KEGG" id="cpn:CPn_0751"/>
<dbReference type="Pfam" id="PF07079">
    <property type="entry name" value="DUF1347"/>
    <property type="match status" value="1"/>
</dbReference>
<dbReference type="EMBL" id="LN847005">
    <property type="protein sequence ID" value="CRI40651.1"/>
    <property type="molecule type" value="Genomic_DNA"/>
</dbReference>
<dbReference type="PIRSF" id="PIRSF009431">
    <property type="entry name" value="DUF1347"/>
    <property type="match status" value="1"/>
</dbReference>
<reference evidence="1 11" key="1">
    <citation type="journal article" date="1999" name="Nat. Genet.">
        <title>Comparative genomes of Chlamydia pneumoniae and C. trachomatis.</title>
        <authorList>
            <person name="Kalman S."/>
            <person name="Mitchell W."/>
            <person name="Marathe R."/>
            <person name="Lammel C."/>
            <person name="Fan J."/>
            <person name="Hyman R.W."/>
            <person name="Olinger L."/>
            <person name="Grimwood J."/>
            <person name="Davis R.W."/>
            <person name="Stephens R.S."/>
        </authorList>
    </citation>
    <scope>NUCLEOTIDE SEQUENCE [LARGE SCALE GENOMIC DNA]</scope>
    <source>
        <strain evidence="1 11">CWL029</strain>
    </source>
</reference>
<dbReference type="PATRIC" id="fig|115713.3.peg.828"/>
<evidence type="ECO:0000313" key="4">
    <source>
        <dbReference type="EMBL" id="CRI43991.1"/>
    </source>
</evidence>
<dbReference type="GeneID" id="45050806"/>
<evidence type="ECO:0000313" key="2">
    <source>
        <dbReference type="EMBL" id="CRI38388.1"/>
    </source>
</evidence>
<evidence type="ECO:0000313" key="3">
    <source>
        <dbReference type="EMBL" id="CRI40651.1"/>
    </source>
</evidence>
<sequence>MFRCILFGIFLLTCFSSGGVLYYLFCSHDFSIGPKEKSRSVWIEEEKEFTDSVLHHLPSQHQHLHILCFQGFLLQKQQKFSQAEKIFSKVYDEAQDGPFLFKEEILGSRLINSFFLEKTDVMETILCLLNQRCPNSPYYHLFKALVCYKQKLYREVIEQLAYWQEEKTRALAPLLNISIEQLLTDFLLDYISAHSLIEQKMFPEGRVILNRNINRLLKHECEWNAKTYDRIAILLSRSYFLELVESKSADIYFDYYEMVLFYLKKIYILEQCPYAELLPEEELVSLIMEHVFILPKDKLYPLIQLLEMWQKHYVHPNSSLVVQILVDRFSTHMEGAIRFCEALVSFSGLEELHQQIITTFEELLSNKVQQIKTEEAKQCVALLHILDPSISISEKLALSSDTLQNIVSGDDEQHTKLRNYLDLWEAIQSYDIDRQQLVHHLVYGAKDLWKKGGNDEKALNLLQLVLRFTSYDIECESVVFLFIKQAYKQALSSHAIARLLKLEKFISEANIPSIVISEAEKANFLADAEYLFAHEDYDKCYLYSMWLTKVAPSPQSYRLAGLCLMENKRYDEALEFLCMLSPNDSINDYKTQKALAFCQKHQSKDRAAS</sequence>
<evidence type="ECO:0000313" key="9">
    <source>
        <dbReference type="EMBL" id="CRI51928.1"/>
    </source>
</evidence>
<dbReference type="EMBL" id="LN847254">
    <property type="protein sequence ID" value="CRI53591.1"/>
    <property type="molecule type" value="Genomic_DNA"/>
</dbReference>
<dbReference type="OrthoDB" id="19068at2"/>
<evidence type="ECO:0000313" key="7">
    <source>
        <dbReference type="EMBL" id="CRI49670.1"/>
    </source>
</evidence>
<name>A0A0F7WMH4_CHLPN</name>
<gene>
    <name evidence="1" type="ordered locus">CPn_0751</name>
    <name evidence="2" type="ORF">BN1224_CV15_C_02210</name>
    <name evidence="4" type="ORF">BN1224_H12_ET_00050</name>
    <name evidence="5" type="ORF">BN1224_MUL2216_F_03020</name>
    <name evidence="6" type="ORF">BN1224_Panola_K_00760</name>
    <name evidence="8" type="ORF">BN1224_PB1_B_07680</name>
    <name evidence="7" type="ORF">BN1224_U1271_C_06100</name>
    <name evidence="9" type="ORF">BN1224_UZG1_B_00770</name>
    <name evidence="10" type="ORF">BN1224_Wien2_G_04070</name>
    <name evidence="3" type="ORF">CWL029c_E_00750</name>
</gene>
<dbReference type="EMBL" id="LN847246">
    <property type="protein sequence ID" value="CRI51928.1"/>
    <property type="molecule type" value="Genomic_DNA"/>
</dbReference>
<protein>
    <submittedName>
        <fullName evidence="2">Uncharacterized protein</fullName>
    </submittedName>
</protein>
<evidence type="ECO:0000313" key="5">
    <source>
        <dbReference type="EMBL" id="CRI46247.1"/>
    </source>
</evidence>
<organism evidence="2">
    <name type="scientific">Chlamydia pneumoniae</name>
    <name type="common">Chlamydophila pneumoniae</name>
    <dbReference type="NCBI Taxonomy" id="83558"/>
    <lineage>
        <taxon>Bacteria</taxon>
        <taxon>Pseudomonadati</taxon>
        <taxon>Chlamydiota</taxon>
        <taxon>Chlamydiia</taxon>
        <taxon>Chlamydiales</taxon>
        <taxon>Chlamydiaceae</taxon>
        <taxon>Chlamydia/Chlamydophila group</taxon>
        <taxon>Chlamydia</taxon>
    </lineage>
</organism>
<dbReference type="EMBL" id="LN847244">
    <property type="protein sequence ID" value="CRI49670.1"/>
    <property type="molecule type" value="Genomic_DNA"/>
</dbReference>
<evidence type="ECO:0000313" key="6">
    <source>
        <dbReference type="EMBL" id="CRI47377.1"/>
    </source>
</evidence>
<dbReference type="RefSeq" id="WP_010883388.1">
    <property type="nucleotide sequence ID" value="NZ_CP160064.1"/>
</dbReference>
<proteinExistence type="predicted"/>
<dbReference type="InterPro" id="IPR010764">
    <property type="entry name" value="DUF1347"/>
</dbReference>
<reference evidence="2" key="2">
    <citation type="submission" date="2015-05" db="EMBL/GenBank/DDBJ databases">
        <authorList>
            <person name="Rattei Thomas"/>
        </authorList>
    </citation>
    <scope>NUCLEOTIDE SEQUENCE</scope>
    <source>
        <strain evidence="2">CV15</strain>
        <strain evidence="3">CWL029c</strain>
        <strain evidence="4">H12</strain>
        <strain evidence="5">MUL2216</strain>
        <strain evidence="6">Panola</strain>
        <strain evidence="8">PB1</strain>
        <strain evidence="7">U1271</strain>
        <strain evidence="9">UZG1</strain>
        <strain evidence="10">Wien2</strain>
    </source>
</reference>
<dbReference type="Proteomes" id="UP000000801">
    <property type="component" value="Chromosome"/>
</dbReference>
<evidence type="ECO:0000313" key="8">
    <source>
        <dbReference type="EMBL" id="CRI50799.1"/>
    </source>
</evidence>
<dbReference type="HOGENOM" id="CLU_444608_0_0_0"/>
<dbReference type="EMBL" id="LN847236">
    <property type="protein sequence ID" value="CRI47377.1"/>
    <property type="molecule type" value="Genomic_DNA"/>
</dbReference>
<evidence type="ECO:0000313" key="10">
    <source>
        <dbReference type="EMBL" id="CRI53591.1"/>
    </source>
</evidence>
<dbReference type="AlphaFoldDB" id="A0A0F7WMH4"/>
<dbReference type="EMBL" id="LN847198">
    <property type="protein sequence ID" value="CRI43991.1"/>
    <property type="molecule type" value="Genomic_DNA"/>
</dbReference>
<dbReference type="EMBL" id="LN846999">
    <property type="protein sequence ID" value="CRI38388.1"/>
    <property type="molecule type" value="Genomic_DNA"/>
</dbReference>
<evidence type="ECO:0000313" key="11">
    <source>
        <dbReference type="Proteomes" id="UP000000801"/>
    </source>
</evidence>
<dbReference type="EMBL" id="LN847240">
    <property type="protein sequence ID" value="CRI50799.1"/>
    <property type="molecule type" value="Genomic_DNA"/>
</dbReference>
<dbReference type="EMBL" id="LN847227">
    <property type="protein sequence ID" value="CRI46247.1"/>
    <property type="molecule type" value="Genomic_DNA"/>
</dbReference>
<dbReference type="EMBL" id="AE001363">
    <property type="protein sequence ID" value="AAD18889.1"/>
    <property type="molecule type" value="Genomic_DNA"/>
</dbReference>
<evidence type="ECO:0000313" key="1">
    <source>
        <dbReference type="EMBL" id="AAD18889.1"/>
    </source>
</evidence>
<accession>A0A0F7WMH4</accession>